<evidence type="ECO:0000256" key="2">
    <source>
        <dbReference type="ARBA" id="ARBA00004443"/>
    </source>
</evidence>
<evidence type="ECO:0000256" key="10">
    <source>
        <dbReference type="ARBA" id="ARBA00023136"/>
    </source>
</evidence>
<dbReference type="PANTHER" id="PTHR12878:SF0">
    <property type="entry name" value="NADH DEHYDROGENASE [UBIQUINONE] 1 ALPHA SUBCOMPLEX SUBUNIT 2"/>
    <property type="match status" value="1"/>
</dbReference>
<gene>
    <name evidence="14" type="ORF">NTJ_10719</name>
</gene>
<evidence type="ECO:0000313" key="15">
    <source>
        <dbReference type="Proteomes" id="UP001307889"/>
    </source>
</evidence>
<evidence type="ECO:0000256" key="5">
    <source>
        <dbReference type="ARBA" id="ARBA00022448"/>
    </source>
</evidence>
<protein>
    <recommendedName>
        <fullName evidence="4">NADH dehydrogenase [ubiquinone] 1 alpha subcomplex subunit 2</fullName>
    </recommendedName>
    <alternativeName>
        <fullName evidence="11">Complex I-B8</fullName>
    </alternativeName>
    <alternativeName>
        <fullName evidence="12">NADH-ubiquinone oxidoreductase B8 subunit</fullName>
    </alternativeName>
</protein>
<evidence type="ECO:0000256" key="7">
    <source>
        <dbReference type="ARBA" id="ARBA00022792"/>
    </source>
</evidence>
<organism evidence="14 15">
    <name type="scientific">Nesidiocoris tenuis</name>
    <dbReference type="NCBI Taxonomy" id="355587"/>
    <lineage>
        <taxon>Eukaryota</taxon>
        <taxon>Metazoa</taxon>
        <taxon>Ecdysozoa</taxon>
        <taxon>Arthropoda</taxon>
        <taxon>Hexapoda</taxon>
        <taxon>Insecta</taxon>
        <taxon>Pterygota</taxon>
        <taxon>Neoptera</taxon>
        <taxon>Paraneoptera</taxon>
        <taxon>Hemiptera</taxon>
        <taxon>Heteroptera</taxon>
        <taxon>Panheteroptera</taxon>
        <taxon>Cimicomorpha</taxon>
        <taxon>Miridae</taxon>
        <taxon>Dicyphina</taxon>
        <taxon>Nesidiocoris</taxon>
    </lineage>
</organism>
<dbReference type="SMART" id="SM00916">
    <property type="entry name" value="L51_S25_CI-B8"/>
    <property type="match status" value="1"/>
</dbReference>
<feature type="domain" description="Ribosomal protein/NADH dehydrogenase" evidence="13">
    <location>
        <begin position="20"/>
        <end position="93"/>
    </location>
</feature>
<sequence>MASAIKVGRAVKELRVHLCQKGTSSKGVRDFVESLYVPLKKANPQLPILIRECKGVSPRLWARYDAGKESSVSLEGLQKEDVLKQIEALSRKS</sequence>
<dbReference type="InterPro" id="IPR007741">
    <property type="entry name" value="Ribosomal_mL43/mS25/NADH_DH"/>
</dbReference>
<keyword evidence="10" id="KW-0472">Membrane</keyword>
<keyword evidence="9" id="KW-0496">Mitochondrion</keyword>
<evidence type="ECO:0000259" key="13">
    <source>
        <dbReference type="SMART" id="SM00916"/>
    </source>
</evidence>
<evidence type="ECO:0000256" key="8">
    <source>
        <dbReference type="ARBA" id="ARBA00022982"/>
    </source>
</evidence>
<keyword evidence="8" id="KW-0249">Electron transport</keyword>
<proteinExistence type="inferred from homology"/>
<comment type="subcellular location">
    <subcellularLocation>
        <location evidence="2">Mitochondrion inner membrane</location>
        <topology evidence="2">Peripheral membrane protein</topology>
        <orientation evidence="2">Matrix side</orientation>
    </subcellularLocation>
</comment>
<keyword evidence="7" id="KW-0999">Mitochondrion inner membrane</keyword>
<comment type="function">
    <text evidence="1">Accessory subunit of the mitochondrial membrane respiratory chain NADH dehydrogenase (Complex I), that is believed not to be involved in catalysis. Complex I functions in the transfer of electrons from NADH to the respiratory chain. The immediate electron acceptor for the enzyme is believed to be ubiquinone.</text>
</comment>
<reference evidence="14 15" key="1">
    <citation type="submission" date="2023-09" db="EMBL/GenBank/DDBJ databases">
        <title>Nesidiocoris tenuis whole genome shotgun sequence.</title>
        <authorList>
            <person name="Shibata T."/>
            <person name="Shimoda M."/>
            <person name="Kobayashi T."/>
            <person name="Uehara T."/>
        </authorList>
    </citation>
    <scope>NUCLEOTIDE SEQUENCE [LARGE SCALE GENOMIC DNA]</scope>
    <source>
        <strain evidence="14 15">Japan</strain>
    </source>
</reference>
<evidence type="ECO:0000256" key="1">
    <source>
        <dbReference type="ARBA" id="ARBA00003195"/>
    </source>
</evidence>
<dbReference type="EMBL" id="AP028916">
    <property type="protein sequence ID" value="BES97908.1"/>
    <property type="molecule type" value="Genomic_DNA"/>
</dbReference>
<dbReference type="Proteomes" id="UP001307889">
    <property type="component" value="Chromosome 8"/>
</dbReference>
<accession>A0ABN7B0Z9</accession>
<evidence type="ECO:0000256" key="9">
    <source>
        <dbReference type="ARBA" id="ARBA00023128"/>
    </source>
</evidence>
<dbReference type="PIRSF" id="PIRSF005822">
    <property type="entry name" value="NDUA2"/>
    <property type="match status" value="1"/>
</dbReference>
<keyword evidence="5" id="KW-0813">Transport</keyword>
<dbReference type="PANTHER" id="PTHR12878">
    <property type="entry name" value="NADH-UBIQUINONE OXIDOREDUCTASE B8 SUBUNIT"/>
    <property type="match status" value="1"/>
</dbReference>
<dbReference type="Pfam" id="PF05047">
    <property type="entry name" value="L51_S25_CI-B8"/>
    <property type="match status" value="1"/>
</dbReference>
<dbReference type="Gene3D" id="3.40.30.10">
    <property type="entry name" value="Glutaredoxin"/>
    <property type="match status" value="1"/>
</dbReference>
<evidence type="ECO:0000256" key="4">
    <source>
        <dbReference type="ARBA" id="ARBA00016394"/>
    </source>
</evidence>
<comment type="similarity">
    <text evidence="3">Belongs to the complex I NDUFA2 subunit family.</text>
</comment>
<keyword evidence="15" id="KW-1185">Reference proteome</keyword>
<evidence type="ECO:0000256" key="11">
    <source>
        <dbReference type="ARBA" id="ARBA00031441"/>
    </source>
</evidence>
<evidence type="ECO:0000313" key="14">
    <source>
        <dbReference type="EMBL" id="BES97908.1"/>
    </source>
</evidence>
<evidence type="ECO:0000256" key="3">
    <source>
        <dbReference type="ARBA" id="ARBA00008939"/>
    </source>
</evidence>
<keyword evidence="6" id="KW-0679">Respiratory chain</keyword>
<dbReference type="InterPro" id="IPR036249">
    <property type="entry name" value="Thioredoxin-like_sf"/>
</dbReference>
<dbReference type="SUPFAM" id="SSF52833">
    <property type="entry name" value="Thioredoxin-like"/>
    <property type="match status" value="1"/>
</dbReference>
<dbReference type="InterPro" id="IPR016464">
    <property type="entry name" value="NADH_Ub_cplx-1_asu_su-2"/>
</dbReference>
<evidence type="ECO:0000256" key="6">
    <source>
        <dbReference type="ARBA" id="ARBA00022660"/>
    </source>
</evidence>
<name>A0ABN7B0Z9_9HEMI</name>
<evidence type="ECO:0000256" key="12">
    <source>
        <dbReference type="ARBA" id="ARBA00032513"/>
    </source>
</evidence>